<keyword evidence="3" id="KW-0762">Sugar transport</keyword>
<dbReference type="Proteomes" id="UP000580797">
    <property type="component" value="Unassembled WGS sequence"/>
</dbReference>
<organism evidence="3 4">
    <name type="scientific">Neomicrococcus aestuarii</name>
    <dbReference type="NCBI Taxonomy" id="556325"/>
    <lineage>
        <taxon>Bacteria</taxon>
        <taxon>Bacillati</taxon>
        <taxon>Actinomycetota</taxon>
        <taxon>Actinomycetes</taxon>
        <taxon>Micrococcales</taxon>
        <taxon>Micrococcaceae</taxon>
        <taxon>Neomicrococcus</taxon>
    </lineage>
</organism>
<dbReference type="PANTHER" id="PTHR43649:SF12">
    <property type="entry name" value="DIACETYLCHITOBIOSE BINDING PROTEIN DASA"/>
    <property type="match status" value="1"/>
</dbReference>
<accession>A0A7W8X189</accession>
<dbReference type="Pfam" id="PF01547">
    <property type="entry name" value="SBP_bac_1"/>
    <property type="match status" value="1"/>
</dbReference>
<reference evidence="3 4" key="1">
    <citation type="submission" date="2020-08" db="EMBL/GenBank/DDBJ databases">
        <title>Sequencing the genomes of 1000 actinobacteria strains.</title>
        <authorList>
            <person name="Klenk H.-P."/>
        </authorList>
    </citation>
    <scope>NUCLEOTIDE SEQUENCE [LARGE SCALE GENOMIC DNA]</scope>
    <source>
        <strain evidence="3 4">DSM 105783</strain>
    </source>
</reference>
<evidence type="ECO:0000256" key="2">
    <source>
        <dbReference type="SAM" id="SignalP"/>
    </source>
</evidence>
<dbReference type="Gene3D" id="3.40.190.10">
    <property type="entry name" value="Periplasmic binding protein-like II"/>
    <property type="match status" value="2"/>
</dbReference>
<name>A0A7W8X189_9MICC</name>
<dbReference type="PROSITE" id="PS51318">
    <property type="entry name" value="TAT"/>
    <property type="match status" value="1"/>
</dbReference>
<dbReference type="InterPro" id="IPR006311">
    <property type="entry name" value="TAT_signal"/>
</dbReference>
<comment type="caution">
    <text evidence="3">The sequence shown here is derived from an EMBL/GenBank/DDBJ whole genome shotgun (WGS) entry which is preliminary data.</text>
</comment>
<dbReference type="SUPFAM" id="SSF53850">
    <property type="entry name" value="Periplasmic binding protein-like II"/>
    <property type="match status" value="1"/>
</dbReference>
<evidence type="ECO:0000256" key="1">
    <source>
        <dbReference type="SAM" id="MobiDB-lite"/>
    </source>
</evidence>
<evidence type="ECO:0000313" key="4">
    <source>
        <dbReference type="Proteomes" id="UP000580797"/>
    </source>
</evidence>
<feature type="region of interest" description="Disordered" evidence="1">
    <location>
        <begin position="357"/>
        <end position="377"/>
    </location>
</feature>
<keyword evidence="2" id="KW-0732">Signal</keyword>
<feature type="signal peptide" evidence="2">
    <location>
        <begin position="1"/>
        <end position="35"/>
    </location>
</feature>
<dbReference type="EMBL" id="JACHDR010000001">
    <property type="protein sequence ID" value="MBB5513663.1"/>
    <property type="molecule type" value="Genomic_DNA"/>
</dbReference>
<evidence type="ECO:0000313" key="3">
    <source>
        <dbReference type="EMBL" id="MBB5513663.1"/>
    </source>
</evidence>
<proteinExistence type="predicted"/>
<dbReference type="RefSeq" id="WP_183666037.1">
    <property type="nucleotide sequence ID" value="NZ_BAAARH010000008.1"/>
</dbReference>
<dbReference type="AlphaFoldDB" id="A0A7W8X189"/>
<protein>
    <submittedName>
        <fullName evidence="3">Multiple sugar transport system substrate-binding protein</fullName>
    </submittedName>
</protein>
<dbReference type="PANTHER" id="PTHR43649">
    <property type="entry name" value="ARABINOSE-BINDING PROTEIN-RELATED"/>
    <property type="match status" value="1"/>
</dbReference>
<keyword evidence="3" id="KW-0813">Transport</keyword>
<sequence>MNSPNFATSRRNFLAGTGLFAVTVFAAGCSTGTQAAPSGTTSFAGQELNVLLISSHEGAAKWLSEEYEKRTGAKVNPTIVPYDEIGATLALDQQSGANKFDAAAPWYVSLGDLASDGSIKDLTDWIGTDIADADDFIPSINDPYTLVDGRRYGLAFDGDTHVLFYNKEILSRNGFSTPPATWDEYIEQSKTITENEGRKGTYGAAVFGQKSPLILGASFANRLAGFGGAFLDESGKPALNTDAAIGAAENLIESAKYAFPTATETDFGVGNGAWFDGKVGFIENWTDLGVGSEVNEDSKVAGKWGVTTLPVGGDNKTPRASLVAGFTWVIAGNTEKEELARDFIKWATSSQVNEALLTSEPPTGIDPNRKSSLESSSYEKAYPELQKVNRTTLQSSLAWPTGSNASEAAQVMTDELSKLLSGQGGTAKETLDRIQSQWESILG</sequence>
<dbReference type="CDD" id="cd13585">
    <property type="entry name" value="PBP2_TMBP_like"/>
    <property type="match status" value="1"/>
</dbReference>
<feature type="chain" id="PRO_5030593453" evidence="2">
    <location>
        <begin position="36"/>
        <end position="443"/>
    </location>
</feature>
<dbReference type="InterPro" id="IPR006059">
    <property type="entry name" value="SBP"/>
</dbReference>
<dbReference type="InterPro" id="IPR050490">
    <property type="entry name" value="Bact_solute-bd_prot1"/>
</dbReference>
<gene>
    <name evidence="3" type="ORF">HD598_002350</name>
</gene>